<evidence type="ECO:0000313" key="2">
    <source>
        <dbReference type="EMBL" id="KAL2911260.1"/>
    </source>
</evidence>
<evidence type="ECO:0000256" key="1">
    <source>
        <dbReference type="SAM" id="MobiDB-lite"/>
    </source>
</evidence>
<gene>
    <name evidence="2" type="ORF">HK105_209268</name>
    <name evidence="3" type="ORF">HK105_209277</name>
</gene>
<feature type="compositionally biased region" description="Basic and acidic residues" evidence="1">
    <location>
        <begin position="21"/>
        <end position="44"/>
    </location>
</feature>
<sequence>MPHDSHENSHGNIDQRNSHSSRREYSGDRSAGRGNERRSAHDEGGSTSRRGSWLGDDRNGRRDGSRRGSRGAGDHARPYARIQGAIGAPLSGSRSHLRDRQVCSSSISTVKDRSGRTATRTERECHWVSDQ</sequence>
<organism evidence="3 4">
    <name type="scientific">Polyrhizophydium stewartii</name>
    <dbReference type="NCBI Taxonomy" id="2732419"/>
    <lineage>
        <taxon>Eukaryota</taxon>
        <taxon>Fungi</taxon>
        <taxon>Fungi incertae sedis</taxon>
        <taxon>Chytridiomycota</taxon>
        <taxon>Chytridiomycota incertae sedis</taxon>
        <taxon>Chytridiomycetes</taxon>
        <taxon>Rhizophydiales</taxon>
        <taxon>Rhizophydiales incertae sedis</taxon>
        <taxon>Polyrhizophydium</taxon>
    </lineage>
</organism>
<reference evidence="3 4" key="1">
    <citation type="submission" date="2023-09" db="EMBL/GenBank/DDBJ databases">
        <title>Pangenome analysis of Batrachochytrium dendrobatidis and related Chytrids.</title>
        <authorList>
            <person name="Yacoub M.N."/>
            <person name="Stajich J.E."/>
            <person name="James T.Y."/>
        </authorList>
    </citation>
    <scope>NUCLEOTIDE SEQUENCE [LARGE SCALE GENOMIC DNA]</scope>
    <source>
        <strain evidence="3 4">JEL0888</strain>
    </source>
</reference>
<keyword evidence="4" id="KW-1185">Reference proteome</keyword>
<protein>
    <submittedName>
        <fullName evidence="3">Uncharacterized protein</fullName>
    </submittedName>
</protein>
<evidence type="ECO:0000313" key="4">
    <source>
        <dbReference type="Proteomes" id="UP001527925"/>
    </source>
</evidence>
<comment type="caution">
    <text evidence="3">The sequence shown here is derived from an EMBL/GenBank/DDBJ whole genome shotgun (WGS) entry which is preliminary data.</text>
</comment>
<name>A0ABR4MVN2_9FUNG</name>
<feature type="compositionally biased region" description="Basic and acidic residues" evidence="1">
    <location>
        <begin position="55"/>
        <end position="77"/>
    </location>
</feature>
<dbReference type="Proteomes" id="UP001527925">
    <property type="component" value="Unassembled WGS sequence"/>
</dbReference>
<feature type="compositionally biased region" description="Basic and acidic residues" evidence="1">
    <location>
        <begin position="110"/>
        <end position="131"/>
    </location>
</feature>
<dbReference type="EMBL" id="JADGIZ020000129">
    <property type="protein sequence ID" value="KAL2911260.1"/>
    <property type="molecule type" value="Genomic_DNA"/>
</dbReference>
<dbReference type="EMBL" id="JADGIZ020000129">
    <property type="protein sequence ID" value="KAL2911269.1"/>
    <property type="molecule type" value="Genomic_DNA"/>
</dbReference>
<feature type="region of interest" description="Disordered" evidence="1">
    <location>
        <begin position="1"/>
        <end position="131"/>
    </location>
</feature>
<evidence type="ECO:0000313" key="3">
    <source>
        <dbReference type="EMBL" id="KAL2911269.1"/>
    </source>
</evidence>
<proteinExistence type="predicted"/>
<accession>A0ABR4MVN2</accession>